<organism evidence="1 2">
    <name type="scientific">Nitratidesulfovibrio vulgaris (strain ATCC 29579 / DSM 644 / CCUG 34227 / NCIMB 8303 / VKM B-1760 / Hildenborough)</name>
    <name type="common">Desulfovibrio vulgaris</name>
    <dbReference type="NCBI Taxonomy" id="882"/>
    <lineage>
        <taxon>Bacteria</taxon>
        <taxon>Pseudomonadati</taxon>
        <taxon>Thermodesulfobacteriota</taxon>
        <taxon>Desulfovibrionia</taxon>
        <taxon>Desulfovibrionales</taxon>
        <taxon>Desulfovibrionaceae</taxon>
        <taxon>Nitratidesulfovibrio</taxon>
    </lineage>
</organism>
<dbReference type="Proteomes" id="UP000002194">
    <property type="component" value="Chromosome"/>
</dbReference>
<evidence type="ECO:0000313" key="2">
    <source>
        <dbReference type="Proteomes" id="UP000002194"/>
    </source>
</evidence>
<proteinExistence type="predicted"/>
<dbReference type="PaxDb" id="882-DVU_1998"/>
<dbReference type="EMBL" id="AE017285">
    <property type="protein sequence ID" value="AAS96474.1"/>
    <property type="molecule type" value="Genomic_DNA"/>
</dbReference>
<accession>Q72AJ4</accession>
<gene>
    <name evidence="1" type="ordered locus">DVU_1998</name>
</gene>
<evidence type="ECO:0000313" key="1">
    <source>
        <dbReference type="EMBL" id="AAS96474.1"/>
    </source>
</evidence>
<reference evidence="1 2" key="1">
    <citation type="journal article" date="2004" name="Nat. Biotechnol.">
        <title>The genome sequence of the anaerobic, sulfate-reducing bacterium Desulfovibrio vulgaris Hildenborough.</title>
        <authorList>
            <person name="Heidelberg J.F."/>
            <person name="Seshadri R."/>
            <person name="Haveman S.A."/>
            <person name="Hemme C.L."/>
            <person name="Paulsen I.T."/>
            <person name="Kolonay J.F."/>
            <person name="Eisen J.A."/>
            <person name="Ward N."/>
            <person name="Methe B."/>
            <person name="Brinkac L.M."/>
            <person name="Daugherty S.C."/>
            <person name="Deboy R.T."/>
            <person name="Dodson R.J."/>
            <person name="Durkin A.S."/>
            <person name="Madupu R."/>
            <person name="Nelson W.C."/>
            <person name="Sullivan S.A."/>
            <person name="Fouts D."/>
            <person name="Haft D.H."/>
            <person name="Selengut J."/>
            <person name="Peterson J.D."/>
            <person name="Davidsen T.M."/>
            <person name="Zafar N."/>
            <person name="Zhou L."/>
            <person name="Radune D."/>
            <person name="Dimitrov G."/>
            <person name="Hance M."/>
            <person name="Tran K."/>
            <person name="Khouri H."/>
            <person name="Gill J."/>
            <person name="Utterback T.R."/>
            <person name="Feldblyum T.V."/>
            <person name="Wall J.D."/>
            <person name="Voordouw G."/>
            <person name="Fraser C.M."/>
        </authorList>
    </citation>
    <scope>NUCLEOTIDE SEQUENCE [LARGE SCALE GENOMIC DNA]</scope>
    <source>
        <strain evidence="2">ATCC 29579 / DSM 644 / NCIMB 8303 / VKM B-1760 / Hildenborough</strain>
    </source>
</reference>
<keyword evidence="2" id="KW-1185">Reference proteome</keyword>
<dbReference type="HOGENOM" id="CLU_3042805_0_0_7"/>
<dbReference type="EnsemblBacteria" id="AAS96474">
    <property type="protein sequence ID" value="AAS96474"/>
    <property type="gene ID" value="DVU_1998"/>
</dbReference>
<protein>
    <submittedName>
        <fullName evidence="1">Uncharacterized protein</fullName>
    </submittedName>
</protein>
<dbReference type="KEGG" id="dvu:DVU_1998"/>
<dbReference type="AlphaFoldDB" id="Q72AJ4"/>
<name>Q72AJ4_NITV2</name>
<sequence>MSSSSFAGGGSVVSRNKESNFEHICVIAVCFNFPYEADNSPHGLTWKAAPEKMA</sequence>